<name>A0A0F9L2S3_9ZZZZ</name>
<protein>
    <submittedName>
        <fullName evidence="1">Uncharacterized protein</fullName>
    </submittedName>
</protein>
<comment type="caution">
    <text evidence="1">The sequence shown here is derived from an EMBL/GenBank/DDBJ whole genome shotgun (WGS) entry which is preliminary data.</text>
</comment>
<organism evidence="1">
    <name type="scientific">marine sediment metagenome</name>
    <dbReference type="NCBI Taxonomy" id="412755"/>
    <lineage>
        <taxon>unclassified sequences</taxon>
        <taxon>metagenomes</taxon>
        <taxon>ecological metagenomes</taxon>
    </lineage>
</organism>
<accession>A0A0F9L2S3</accession>
<dbReference type="AlphaFoldDB" id="A0A0F9L2S3"/>
<proteinExistence type="predicted"/>
<evidence type="ECO:0000313" key="1">
    <source>
        <dbReference type="EMBL" id="KKM81406.1"/>
    </source>
</evidence>
<dbReference type="EMBL" id="LAZR01008025">
    <property type="protein sequence ID" value="KKM81406.1"/>
    <property type="molecule type" value="Genomic_DNA"/>
</dbReference>
<sequence>MNVWIKLTRKRVRCRYCEQLIEVGEFQVVCSYFMKLKHSDKTWTKVMHFHAKDPYCWIDSGILEVGMRPYAENRGRRPDALSDTDKLCRQQILRRRASVMQRIGCEMIGGGRPEKLVHLTQLLEKQVVEIERYGGVPKSWQ</sequence>
<gene>
    <name evidence="1" type="ORF">LCGC14_1330200</name>
</gene>
<reference evidence="1" key="1">
    <citation type="journal article" date="2015" name="Nature">
        <title>Complex archaea that bridge the gap between prokaryotes and eukaryotes.</title>
        <authorList>
            <person name="Spang A."/>
            <person name="Saw J.H."/>
            <person name="Jorgensen S.L."/>
            <person name="Zaremba-Niedzwiedzka K."/>
            <person name="Martijn J."/>
            <person name="Lind A.E."/>
            <person name="van Eijk R."/>
            <person name="Schleper C."/>
            <person name="Guy L."/>
            <person name="Ettema T.J."/>
        </authorList>
    </citation>
    <scope>NUCLEOTIDE SEQUENCE</scope>
</reference>